<dbReference type="GO" id="GO:0005524">
    <property type="term" value="F:ATP binding"/>
    <property type="evidence" value="ECO:0007669"/>
    <property type="project" value="UniProtKB-UniRule"/>
</dbReference>
<dbReference type="PANTHER" id="PTHR45900:SF1">
    <property type="entry name" value="MITOCHONDRIAL DNA REPAIR PROTEIN RECA HOMOLOG-RELATED"/>
    <property type="match status" value="1"/>
</dbReference>
<keyword evidence="7 8" id="KW-0234">DNA repair</keyword>
<dbReference type="PROSITE" id="PS50162">
    <property type="entry name" value="RECA_2"/>
    <property type="match status" value="1"/>
</dbReference>
<dbReference type="AlphaFoldDB" id="A0A494WZH5"/>
<reference evidence="12 13" key="1">
    <citation type="submission" date="2018-10" db="EMBL/GenBank/DDBJ databases">
        <authorList>
            <person name="Grouzdev D.S."/>
            <person name="Krutkina M.S."/>
            <person name="Tourova T.P."/>
            <person name="Nazina T.N."/>
        </authorList>
    </citation>
    <scope>NUCLEOTIDE SEQUENCE [LARGE SCALE GENOMIC DNA]</scope>
    <source>
        <strain evidence="12 13">435</strain>
    </source>
</reference>
<feature type="domain" description="RecA family profile 2" evidence="11">
    <location>
        <begin position="212"/>
        <end position="283"/>
    </location>
</feature>
<dbReference type="RefSeq" id="WP_121450783.1">
    <property type="nucleotide sequence ID" value="NZ_RBWE01000001.1"/>
</dbReference>
<name>A0A494WZH5_9FIRM</name>
<evidence type="ECO:0000256" key="1">
    <source>
        <dbReference type="ARBA" id="ARBA00009391"/>
    </source>
</evidence>
<keyword evidence="7 9" id="KW-0227">DNA damage</keyword>
<dbReference type="GO" id="GO:0140664">
    <property type="term" value="F:ATP-dependent DNA damage sensor activity"/>
    <property type="evidence" value="ECO:0007669"/>
    <property type="project" value="InterPro"/>
</dbReference>
<dbReference type="InterPro" id="IPR020588">
    <property type="entry name" value="RecA_ATP-bd"/>
</dbReference>
<keyword evidence="7" id="KW-0963">Cytoplasm</keyword>
<evidence type="ECO:0000256" key="2">
    <source>
        <dbReference type="ARBA" id="ARBA00015553"/>
    </source>
</evidence>
<dbReference type="GO" id="GO:0006310">
    <property type="term" value="P:DNA recombination"/>
    <property type="evidence" value="ECO:0007669"/>
    <property type="project" value="UniProtKB-UniRule"/>
</dbReference>
<dbReference type="InterPro" id="IPR049261">
    <property type="entry name" value="RecA-like_C"/>
</dbReference>
<evidence type="ECO:0000313" key="12">
    <source>
        <dbReference type="EMBL" id="RKO66347.1"/>
    </source>
</evidence>
<dbReference type="NCBIfam" id="TIGR02012">
    <property type="entry name" value="tigrfam_recA"/>
    <property type="match status" value="1"/>
</dbReference>
<feature type="binding site" evidence="7">
    <location>
        <begin position="72"/>
        <end position="79"/>
    </location>
    <ligand>
        <name>ATP</name>
        <dbReference type="ChEBI" id="CHEBI:30616"/>
    </ligand>
</feature>
<dbReference type="PRINTS" id="PR00142">
    <property type="entry name" value="RECA"/>
</dbReference>
<dbReference type="InterPro" id="IPR049428">
    <property type="entry name" value="RecA-like_N"/>
</dbReference>
<keyword evidence="5 7" id="KW-0238">DNA-binding</keyword>
<dbReference type="GO" id="GO:0003697">
    <property type="term" value="F:single-stranded DNA binding"/>
    <property type="evidence" value="ECO:0007669"/>
    <property type="project" value="UniProtKB-UniRule"/>
</dbReference>
<feature type="domain" description="RecA family profile 1" evidence="10">
    <location>
        <begin position="42"/>
        <end position="201"/>
    </location>
</feature>
<keyword evidence="7 8" id="KW-0742">SOS response</keyword>
<accession>A0A494WZH5</accession>
<dbReference type="HAMAP" id="MF_00268">
    <property type="entry name" value="RecA"/>
    <property type="match status" value="1"/>
</dbReference>
<keyword evidence="6 7" id="KW-0233">DNA recombination</keyword>
<dbReference type="InterPro" id="IPR023400">
    <property type="entry name" value="RecA_C_sf"/>
</dbReference>
<dbReference type="InterPro" id="IPR020584">
    <property type="entry name" value="DNA_recomb/repair_RecA_CS"/>
</dbReference>
<evidence type="ECO:0000256" key="8">
    <source>
        <dbReference type="RuleBase" id="RU000526"/>
    </source>
</evidence>
<dbReference type="OrthoDB" id="9776733at2"/>
<comment type="caution">
    <text evidence="12">The sequence shown here is derived from an EMBL/GenBank/DDBJ whole genome shotgun (WGS) entry which is preliminary data.</text>
</comment>
<keyword evidence="4 7" id="KW-0067">ATP-binding</keyword>
<dbReference type="GO" id="GO:0006281">
    <property type="term" value="P:DNA repair"/>
    <property type="evidence" value="ECO:0007669"/>
    <property type="project" value="UniProtKB-UniRule"/>
</dbReference>
<dbReference type="EMBL" id="RBWE01000001">
    <property type="protein sequence ID" value="RKO66347.1"/>
    <property type="molecule type" value="Genomic_DNA"/>
</dbReference>
<dbReference type="PROSITE" id="PS00321">
    <property type="entry name" value="RECA_1"/>
    <property type="match status" value="1"/>
</dbReference>
<keyword evidence="3 7" id="KW-0547">Nucleotide-binding</keyword>
<dbReference type="Pfam" id="PF21096">
    <property type="entry name" value="RecA_C"/>
    <property type="match status" value="1"/>
</dbReference>
<sequence length="358" mass="39056">MARAEKDKPATREEVLENALKGIRQKYGDGSIMRLGENPRMNVEAIPTGILSLDIATGIGGLPRGRIVELFGPESSGKTTVALHAIAEAQKAGGTAVFIDAEHSLDPLYARKLGVDIENLLVSQPDYGEQALNICEDLIESGAIDVIAIDSVAALVPKAEIEGEMGELQVGLQARLMSQALRKLAAIVNKTRTLVIFINQLREKVGGGHGNFNSIQETTPGGRALKFYASMRLEVRKKENIKDKEGIIGSRTLIRVVKNKLAPPFKETTVSMIHGEGISREWDVLEMAEKLHIIQKSGTWYSFNGEQLGQGMENARKFLKSYPEVTAQIVEKIKAAIVGGNEMKPLENKVIPLVKDPE</sequence>
<dbReference type="Pfam" id="PF00154">
    <property type="entry name" value="RecA_N"/>
    <property type="match status" value="1"/>
</dbReference>
<dbReference type="InterPro" id="IPR013765">
    <property type="entry name" value="DNA_recomb/repair_RecA"/>
</dbReference>
<dbReference type="GO" id="GO:0003684">
    <property type="term" value="F:damaged DNA binding"/>
    <property type="evidence" value="ECO:0007669"/>
    <property type="project" value="UniProtKB-UniRule"/>
</dbReference>
<evidence type="ECO:0000256" key="3">
    <source>
        <dbReference type="ARBA" id="ARBA00022741"/>
    </source>
</evidence>
<dbReference type="InterPro" id="IPR003593">
    <property type="entry name" value="AAA+_ATPase"/>
</dbReference>
<protein>
    <recommendedName>
        <fullName evidence="2 7">Protein RecA</fullName>
    </recommendedName>
    <alternativeName>
        <fullName evidence="7 8">Recombinase A</fullName>
    </alternativeName>
</protein>
<evidence type="ECO:0000256" key="5">
    <source>
        <dbReference type="ARBA" id="ARBA00023125"/>
    </source>
</evidence>
<evidence type="ECO:0000256" key="4">
    <source>
        <dbReference type="ARBA" id="ARBA00022840"/>
    </source>
</evidence>
<keyword evidence="13" id="KW-1185">Reference proteome</keyword>
<evidence type="ECO:0000256" key="6">
    <source>
        <dbReference type="ARBA" id="ARBA00023172"/>
    </source>
</evidence>
<dbReference type="SUPFAM" id="SSF52540">
    <property type="entry name" value="P-loop containing nucleoside triphosphate hydrolases"/>
    <property type="match status" value="1"/>
</dbReference>
<dbReference type="GO" id="GO:0009432">
    <property type="term" value="P:SOS response"/>
    <property type="evidence" value="ECO:0007669"/>
    <property type="project" value="UniProtKB-UniRule"/>
</dbReference>
<gene>
    <name evidence="7 12" type="primary">recA</name>
    <name evidence="12" type="ORF">D7024_04920</name>
</gene>
<evidence type="ECO:0000259" key="11">
    <source>
        <dbReference type="PROSITE" id="PS50163"/>
    </source>
</evidence>
<evidence type="ECO:0000256" key="9">
    <source>
        <dbReference type="RuleBase" id="RU004527"/>
    </source>
</evidence>
<evidence type="ECO:0000313" key="13">
    <source>
        <dbReference type="Proteomes" id="UP000271256"/>
    </source>
</evidence>
<dbReference type="InterPro" id="IPR020587">
    <property type="entry name" value="RecA_monomer-monomer_interface"/>
</dbReference>
<dbReference type="Proteomes" id="UP000271256">
    <property type="component" value="Unassembled WGS sequence"/>
</dbReference>
<proteinExistence type="inferred from homology"/>
<dbReference type="FunFam" id="3.40.50.300:FF:000087">
    <property type="entry name" value="Recombinase RecA"/>
    <property type="match status" value="1"/>
</dbReference>
<comment type="function">
    <text evidence="7">Can catalyze the hydrolysis of ATP in the presence of single-stranded DNA, the ATP-dependent uptake of single-stranded DNA by duplex DNA, and the ATP-dependent hybridization of homologous single-stranded DNAs. It interacts with LexA causing its activation and leading to its autocatalytic cleavage.</text>
</comment>
<dbReference type="PANTHER" id="PTHR45900">
    <property type="entry name" value="RECA"/>
    <property type="match status" value="1"/>
</dbReference>
<dbReference type="InterPro" id="IPR027417">
    <property type="entry name" value="P-loop_NTPase"/>
</dbReference>
<comment type="similarity">
    <text evidence="1 7 9">Belongs to the RecA family.</text>
</comment>
<dbReference type="GO" id="GO:0005829">
    <property type="term" value="C:cytosol"/>
    <property type="evidence" value="ECO:0007669"/>
    <property type="project" value="TreeGrafter"/>
</dbReference>
<comment type="subcellular location">
    <subcellularLocation>
        <location evidence="7">Cytoplasm</location>
    </subcellularLocation>
</comment>
<dbReference type="CDD" id="cd00983">
    <property type="entry name" value="RecA"/>
    <property type="match status" value="1"/>
</dbReference>
<evidence type="ECO:0000259" key="10">
    <source>
        <dbReference type="PROSITE" id="PS50162"/>
    </source>
</evidence>
<organism evidence="12 13">
    <name type="scientific">Desulfofundulus salinus</name>
    <dbReference type="NCBI Taxonomy" id="2419843"/>
    <lineage>
        <taxon>Bacteria</taxon>
        <taxon>Bacillati</taxon>
        <taxon>Bacillota</taxon>
        <taxon>Clostridia</taxon>
        <taxon>Eubacteriales</taxon>
        <taxon>Peptococcaceae</taxon>
        <taxon>Desulfofundulus</taxon>
    </lineage>
</organism>
<dbReference type="PROSITE" id="PS50163">
    <property type="entry name" value="RECA_3"/>
    <property type="match status" value="1"/>
</dbReference>
<dbReference type="SMART" id="SM00382">
    <property type="entry name" value="AAA"/>
    <property type="match status" value="1"/>
</dbReference>
<dbReference type="Gene3D" id="3.40.50.300">
    <property type="entry name" value="P-loop containing nucleotide triphosphate hydrolases"/>
    <property type="match status" value="1"/>
</dbReference>
<evidence type="ECO:0000256" key="7">
    <source>
        <dbReference type="HAMAP-Rule" id="MF_00268"/>
    </source>
</evidence>
<dbReference type="SUPFAM" id="SSF54752">
    <property type="entry name" value="RecA protein, C-terminal domain"/>
    <property type="match status" value="1"/>
</dbReference>